<accession>A0AB35MF34</accession>
<dbReference type="Proteomes" id="UP001172756">
    <property type="component" value="Unassembled WGS sequence"/>
</dbReference>
<organism evidence="3 4">
    <name type="scientific">Demequina lignilytica</name>
    <dbReference type="NCBI Taxonomy" id="3051663"/>
    <lineage>
        <taxon>Bacteria</taxon>
        <taxon>Bacillati</taxon>
        <taxon>Actinomycetota</taxon>
        <taxon>Actinomycetes</taxon>
        <taxon>Micrococcales</taxon>
        <taxon>Demequinaceae</taxon>
        <taxon>Demequina</taxon>
    </lineage>
</organism>
<dbReference type="InterPro" id="IPR013154">
    <property type="entry name" value="ADH-like_N"/>
</dbReference>
<dbReference type="SUPFAM" id="SSF51735">
    <property type="entry name" value="NAD(P)-binding Rossmann-fold domains"/>
    <property type="match status" value="1"/>
</dbReference>
<reference evidence="3 4" key="1">
    <citation type="submission" date="2023-06" db="EMBL/GenBank/DDBJ databases">
        <title>SYSU T0a273.</title>
        <authorList>
            <person name="Gao L."/>
            <person name="Fang B.-Z."/>
            <person name="Li W.-J."/>
        </authorList>
    </citation>
    <scope>NUCLEOTIDE SEQUENCE [LARGE SCALE GENOMIC DNA]</scope>
    <source>
        <strain evidence="3 4">SYSU T0a273</strain>
    </source>
</reference>
<dbReference type="InterPro" id="IPR011032">
    <property type="entry name" value="GroES-like_sf"/>
</dbReference>
<protein>
    <submittedName>
        <fullName evidence="3">NAD(P)-dependent alcohol dehydrogenase</fullName>
    </submittedName>
</protein>
<dbReference type="GO" id="GO:0016491">
    <property type="term" value="F:oxidoreductase activity"/>
    <property type="evidence" value="ECO:0007669"/>
    <property type="project" value="InterPro"/>
</dbReference>
<dbReference type="AlphaFoldDB" id="A0AB35MF34"/>
<evidence type="ECO:0000256" key="1">
    <source>
        <dbReference type="SAM" id="SignalP"/>
    </source>
</evidence>
<dbReference type="SUPFAM" id="SSF50129">
    <property type="entry name" value="GroES-like"/>
    <property type="match status" value="1"/>
</dbReference>
<dbReference type="SMART" id="SM00829">
    <property type="entry name" value="PKS_ER"/>
    <property type="match status" value="1"/>
</dbReference>
<dbReference type="Gene3D" id="3.40.50.720">
    <property type="entry name" value="NAD(P)-binding Rossmann-like Domain"/>
    <property type="match status" value="1"/>
</dbReference>
<dbReference type="InterPro" id="IPR036291">
    <property type="entry name" value="NAD(P)-bd_dom_sf"/>
</dbReference>
<feature type="chain" id="PRO_5044217804" evidence="1">
    <location>
        <begin position="25"/>
        <end position="362"/>
    </location>
</feature>
<evidence type="ECO:0000313" key="3">
    <source>
        <dbReference type="EMBL" id="MDN4482366.1"/>
    </source>
</evidence>
<keyword evidence="1" id="KW-0732">Signal</keyword>
<dbReference type="InterPro" id="IPR052733">
    <property type="entry name" value="Chloroplast_QOR"/>
</dbReference>
<dbReference type="InterPro" id="IPR020843">
    <property type="entry name" value="ER"/>
</dbReference>
<dbReference type="PANTHER" id="PTHR44013:SF1">
    <property type="entry name" value="ZINC-TYPE ALCOHOL DEHYDROGENASE-LIKE PROTEIN C16A3.02C"/>
    <property type="match status" value="1"/>
</dbReference>
<dbReference type="CDD" id="cd08267">
    <property type="entry name" value="MDR1"/>
    <property type="match status" value="1"/>
</dbReference>
<dbReference type="EMBL" id="JAUHQB010000001">
    <property type="protein sequence ID" value="MDN4482366.1"/>
    <property type="molecule type" value="Genomic_DNA"/>
</dbReference>
<gene>
    <name evidence="3" type="ORF">QQ002_02295</name>
</gene>
<evidence type="ECO:0000259" key="2">
    <source>
        <dbReference type="SMART" id="SM00829"/>
    </source>
</evidence>
<feature type="domain" description="Enoyl reductase (ER)" evidence="2">
    <location>
        <begin position="46"/>
        <end position="356"/>
    </location>
</feature>
<proteinExistence type="predicted"/>
<evidence type="ECO:0000313" key="4">
    <source>
        <dbReference type="Proteomes" id="UP001172756"/>
    </source>
</evidence>
<dbReference type="Pfam" id="PF13602">
    <property type="entry name" value="ADH_zinc_N_2"/>
    <property type="match status" value="1"/>
</dbReference>
<dbReference type="Pfam" id="PF08240">
    <property type="entry name" value="ADH_N"/>
    <property type="match status" value="1"/>
</dbReference>
<feature type="signal peptide" evidence="1">
    <location>
        <begin position="1"/>
        <end position="24"/>
    </location>
</feature>
<dbReference type="RefSeq" id="WP_301159504.1">
    <property type="nucleotide sequence ID" value="NZ_JAUHQB010000001.1"/>
</dbReference>
<dbReference type="PANTHER" id="PTHR44013">
    <property type="entry name" value="ZINC-TYPE ALCOHOL DEHYDROGENASE-LIKE PROTEIN C16A3.02C"/>
    <property type="match status" value="1"/>
</dbReference>
<name>A0AB35MF34_9MICO</name>
<comment type="caution">
    <text evidence="3">The sequence shown here is derived from an EMBL/GenBank/DDBJ whole genome shotgun (WGS) entry which is preliminary data.</text>
</comment>
<dbReference type="Gene3D" id="3.90.180.10">
    <property type="entry name" value="Medium-chain alcohol dehydrogenases, catalytic domain"/>
    <property type="match status" value="1"/>
</dbReference>
<sequence>MTASTTAQAAAAASAATIAAAASASDASSTTATATMQAAVQRRYAGPEEIHVDTVPVPQPGDGEVLVEVHAAGVDRGVWHLATGRPLVIRAIGFGLRRPKQPVQGSDVAGVVAAVGAGVTRFAVGDEVFGTADGSFAQFAIAKADRLAVKPDAADFTGAGAMPVSAVTALQAVEDCAGVGAGQRVLVLGASGGVGSFAVQLAVAAGAHVTGVASAAKADLVRELGAERVIDYRTTEVTALDESFDVIIDAGSLTSLSRLRRILSPTGTLVMVGGEGGDALVGGAGRTLWAPLVSLFTSQRLMGFVSATTTERLERVRDLVDDGAVRAAVSRTYPLDRAATAVTDLAAGRVAGKAVVIVRDAR</sequence>